<evidence type="ECO:0000256" key="2">
    <source>
        <dbReference type="ARBA" id="ARBA00022448"/>
    </source>
</evidence>
<evidence type="ECO:0000313" key="3">
    <source>
        <dbReference type="EMBL" id="KKM75609.1"/>
    </source>
</evidence>
<comment type="similarity">
    <text evidence="1">Belongs to the bacterial solute-binding protein 1 family.</text>
</comment>
<dbReference type="Pfam" id="PF01547">
    <property type="entry name" value="SBP_bac_1"/>
    <property type="match status" value="1"/>
</dbReference>
<evidence type="ECO:0000256" key="1">
    <source>
        <dbReference type="ARBA" id="ARBA00008520"/>
    </source>
</evidence>
<dbReference type="AlphaFoldDB" id="A0A0F9K0N4"/>
<protein>
    <recommendedName>
        <fullName evidence="4">ABC transporter substrate-binding protein</fullName>
    </recommendedName>
</protein>
<dbReference type="Gene3D" id="3.40.190.10">
    <property type="entry name" value="Periplasmic binding protein-like II"/>
    <property type="match status" value="2"/>
</dbReference>
<organism evidence="3">
    <name type="scientific">marine sediment metagenome</name>
    <dbReference type="NCBI Taxonomy" id="412755"/>
    <lineage>
        <taxon>unclassified sequences</taxon>
        <taxon>metagenomes</taxon>
        <taxon>ecological metagenomes</taxon>
    </lineage>
</organism>
<dbReference type="InterPro" id="IPR006059">
    <property type="entry name" value="SBP"/>
</dbReference>
<gene>
    <name evidence="3" type="ORF">LCGC14_1388550</name>
</gene>
<comment type="caution">
    <text evidence="3">The sequence shown here is derived from an EMBL/GenBank/DDBJ whole genome shotgun (WGS) entry which is preliminary data.</text>
</comment>
<dbReference type="PANTHER" id="PTHR43649">
    <property type="entry name" value="ARABINOSE-BINDING PROTEIN-RELATED"/>
    <property type="match status" value="1"/>
</dbReference>
<name>A0A0F9K0N4_9ZZZZ</name>
<dbReference type="PANTHER" id="PTHR43649:SF29">
    <property type="entry name" value="OSMOPROTECTIVE COMPOUNDS-BINDING PROTEIN GGTB"/>
    <property type="match status" value="1"/>
</dbReference>
<sequence length="420" mass="47753">MTNQKRGRLVILTVLVGALIWGFSIQVQAQRTVEISHMWGGGEGDSFNAELDRFESLHPDIKLIRQQTPAGEYRALLMTQFAAGDPPAVFAHPWPAFMGELAQAGQLLALDDVWREKDWDRYYSQSWKEMGSYDDQVYGVWIKSNSKSAFWYTVKEFEELGLTEPKNWDEFLDLGAKFKEAGKPPLITGAKDGWVLTDWFENTFLKVGGPVLYNQLIRHEISWEHPKVVETFEVIKDLLDRDYFAPDLLGFGFFESFMKRTRGEAGMQLMGGWINGMTQAEFGWKPGIDFTFFTYPIIDPSFPMAITVGADIVNIAKHAKGIEEAKILVDFLASPEAQAIWVERGGLIAPNKLVTLDFYDVNAKKEALALSNYVVVFDLDDMIPTELSTAFRAELQRFFYNPTLLEDILDTMEAKAQDIY</sequence>
<proteinExistence type="inferred from homology"/>
<evidence type="ECO:0008006" key="4">
    <source>
        <dbReference type="Google" id="ProtNLM"/>
    </source>
</evidence>
<dbReference type="InterPro" id="IPR050490">
    <property type="entry name" value="Bact_solute-bd_prot1"/>
</dbReference>
<dbReference type="EMBL" id="LAZR01008946">
    <property type="protein sequence ID" value="KKM75609.1"/>
    <property type="molecule type" value="Genomic_DNA"/>
</dbReference>
<keyword evidence="2" id="KW-0813">Transport</keyword>
<accession>A0A0F9K0N4</accession>
<dbReference type="SUPFAM" id="SSF53850">
    <property type="entry name" value="Periplasmic binding protein-like II"/>
    <property type="match status" value="1"/>
</dbReference>
<reference evidence="3" key="1">
    <citation type="journal article" date="2015" name="Nature">
        <title>Complex archaea that bridge the gap between prokaryotes and eukaryotes.</title>
        <authorList>
            <person name="Spang A."/>
            <person name="Saw J.H."/>
            <person name="Jorgensen S.L."/>
            <person name="Zaremba-Niedzwiedzka K."/>
            <person name="Martijn J."/>
            <person name="Lind A.E."/>
            <person name="van Eijk R."/>
            <person name="Schleper C."/>
            <person name="Guy L."/>
            <person name="Ettema T.J."/>
        </authorList>
    </citation>
    <scope>NUCLEOTIDE SEQUENCE</scope>
</reference>